<dbReference type="EMBL" id="MU825895">
    <property type="protein sequence ID" value="KAJ7383700.1"/>
    <property type="molecule type" value="Genomic_DNA"/>
</dbReference>
<evidence type="ECO:0000256" key="4">
    <source>
        <dbReference type="ARBA" id="ARBA00023040"/>
    </source>
</evidence>
<comment type="subcellular location">
    <subcellularLocation>
        <location evidence="1">Cell membrane</location>
        <topology evidence="1">Multi-pass membrane protein</topology>
    </subcellularLocation>
</comment>
<dbReference type="PANTHER" id="PTHR32546:SF16">
    <property type="entry name" value="G-PROTEIN COUPLED RECEPTOR CG31760-RELATED"/>
    <property type="match status" value="1"/>
</dbReference>
<evidence type="ECO:0000256" key="1">
    <source>
        <dbReference type="ARBA" id="ARBA00004651"/>
    </source>
</evidence>
<protein>
    <submittedName>
        <fullName evidence="9">G-protein coupled receptor</fullName>
    </submittedName>
</protein>
<keyword evidence="3" id="KW-0472">Membrane</keyword>
<keyword evidence="5 9" id="KW-0675">Receptor</keyword>
<accession>A0A9X0D1S3</accession>
<gene>
    <name evidence="9" type="primary">GPRMGL2_2</name>
    <name evidence="9" type="ORF">OS493_026230</name>
</gene>
<proteinExistence type="inferred from homology"/>
<dbReference type="GO" id="GO:0004930">
    <property type="term" value="F:G protein-coupled receptor activity"/>
    <property type="evidence" value="ECO:0007669"/>
    <property type="project" value="UniProtKB-KW"/>
</dbReference>
<reference evidence="9" key="1">
    <citation type="submission" date="2023-01" db="EMBL/GenBank/DDBJ databases">
        <title>Genome assembly of the deep-sea coral Lophelia pertusa.</title>
        <authorList>
            <person name="Herrera S."/>
            <person name="Cordes E."/>
        </authorList>
    </citation>
    <scope>NUCLEOTIDE SEQUENCE</scope>
    <source>
        <strain evidence="9">USNM1676648</strain>
        <tissue evidence="9">Polyp</tissue>
    </source>
</reference>
<dbReference type="PANTHER" id="PTHR32546">
    <property type="entry name" value="G-PROTEIN COUPLED RECEPTOR 158-RELATED"/>
    <property type="match status" value="1"/>
</dbReference>
<dbReference type="AlphaFoldDB" id="A0A9X0D1S3"/>
<evidence type="ECO:0000256" key="6">
    <source>
        <dbReference type="ARBA" id="ARBA00023180"/>
    </source>
</evidence>
<dbReference type="OrthoDB" id="2129233at2759"/>
<keyword evidence="4" id="KW-0297">G-protein coupled receptor</keyword>
<evidence type="ECO:0000256" key="8">
    <source>
        <dbReference type="SAM" id="Coils"/>
    </source>
</evidence>
<dbReference type="Proteomes" id="UP001163046">
    <property type="component" value="Unassembled WGS sequence"/>
</dbReference>
<keyword evidence="7" id="KW-0807">Transducer</keyword>
<evidence type="ECO:0000256" key="5">
    <source>
        <dbReference type="ARBA" id="ARBA00023170"/>
    </source>
</evidence>
<name>A0A9X0D1S3_9CNID</name>
<evidence type="ECO:0000313" key="10">
    <source>
        <dbReference type="Proteomes" id="UP001163046"/>
    </source>
</evidence>
<evidence type="ECO:0000256" key="3">
    <source>
        <dbReference type="ARBA" id="ARBA00022475"/>
    </source>
</evidence>
<feature type="coiled-coil region" evidence="8">
    <location>
        <begin position="62"/>
        <end position="89"/>
    </location>
</feature>
<keyword evidence="10" id="KW-1185">Reference proteome</keyword>
<dbReference type="GO" id="GO:0005886">
    <property type="term" value="C:plasma membrane"/>
    <property type="evidence" value="ECO:0007669"/>
    <property type="project" value="UniProtKB-SubCell"/>
</dbReference>
<comment type="similarity">
    <text evidence="2">Belongs to the G-protein coupled receptor 3 family.</text>
</comment>
<evidence type="ECO:0000256" key="7">
    <source>
        <dbReference type="ARBA" id="ARBA00023224"/>
    </source>
</evidence>
<organism evidence="9 10">
    <name type="scientific">Desmophyllum pertusum</name>
    <dbReference type="NCBI Taxonomy" id="174260"/>
    <lineage>
        <taxon>Eukaryota</taxon>
        <taxon>Metazoa</taxon>
        <taxon>Cnidaria</taxon>
        <taxon>Anthozoa</taxon>
        <taxon>Hexacorallia</taxon>
        <taxon>Scleractinia</taxon>
        <taxon>Caryophylliina</taxon>
        <taxon>Caryophylliidae</taxon>
        <taxon>Desmophyllum</taxon>
    </lineage>
</organism>
<comment type="caution">
    <text evidence="9">The sequence shown here is derived from an EMBL/GenBank/DDBJ whole genome shotgun (WGS) entry which is preliminary data.</text>
</comment>
<keyword evidence="6" id="KW-0325">Glycoprotein</keyword>
<evidence type="ECO:0000313" key="9">
    <source>
        <dbReference type="EMBL" id="KAJ7383700.1"/>
    </source>
</evidence>
<evidence type="ECO:0000256" key="2">
    <source>
        <dbReference type="ARBA" id="ARBA00007242"/>
    </source>
</evidence>
<keyword evidence="3" id="KW-1003">Cell membrane</keyword>
<sequence>MIYLLEFFRVQLSVSVLLGLVFVPKMVRVVKGRGDVFDTSGRIASIKGAALNMPTGPSSEGTVNLSHENEDLKEEIRKLYGQLQQMKTANMEAGNRHLGRSSSFCLAAPLRHS</sequence>
<dbReference type="InterPro" id="IPR043458">
    <property type="entry name" value="GPR158/179"/>
</dbReference>
<keyword evidence="8" id="KW-0175">Coiled coil</keyword>